<dbReference type="Proteomes" id="UP000620124">
    <property type="component" value="Unassembled WGS sequence"/>
</dbReference>
<keyword evidence="1" id="KW-0472">Membrane</keyword>
<evidence type="ECO:0000256" key="1">
    <source>
        <dbReference type="SAM" id="Phobius"/>
    </source>
</evidence>
<keyword evidence="3" id="KW-1185">Reference proteome</keyword>
<comment type="caution">
    <text evidence="2">The sequence shown here is derived from an EMBL/GenBank/DDBJ whole genome shotgun (WGS) entry which is preliminary data.</text>
</comment>
<proteinExistence type="predicted"/>
<gene>
    <name evidence="2" type="ORF">MVEN_00197500</name>
</gene>
<feature type="transmembrane region" description="Helical" evidence="1">
    <location>
        <begin position="12"/>
        <end position="32"/>
    </location>
</feature>
<keyword evidence="1" id="KW-0812">Transmembrane</keyword>
<organism evidence="2 3">
    <name type="scientific">Mycena venus</name>
    <dbReference type="NCBI Taxonomy" id="2733690"/>
    <lineage>
        <taxon>Eukaryota</taxon>
        <taxon>Fungi</taxon>
        <taxon>Dikarya</taxon>
        <taxon>Basidiomycota</taxon>
        <taxon>Agaricomycotina</taxon>
        <taxon>Agaricomycetes</taxon>
        <taxon>Agaricomycetidae</taxon>
        <taxon>Agaricales</taxon>
        <taxon>Marasmiineae</taxon>
        <taxon>Mycenaceae</taxon>
        <taxon>Mycena</taxon>
    </lineage>
</organism>
<evidence type="ECO:0000313" key="3">
    <source>
        <dbReference type="Proteomes" id="UP000620124"/>
    </source>
</evidence>
<feature type="transmembrane region" description="Helical" evidence="1">
    <location>
        <begin position="85"/>
        <end position="109"/>
    </location>
</feature>
<dbReference type="AlphaFoldDB" id="A0A8H7DE19"/>
<feature type="transmembrane region" description="Helical" evidence="1">
    <location>
        <begin position="197"/>
        <end position="218"/>
    </location>
</feature>
<reference evidence="2" key="1">
    <citation type="submission" date="2020-05" db="EMBL/GenBank/DDBJ databases">
        <title>Mycena genomes resolve the evolution of fungal bioluminescence.</title>
        <authorList>
            <person name="Tsai I.J."/>
        </authorList>
    </citation>
    <scope>NUCLEOTIDE SEQUENCE</scope>
    <source>
        <strain evidence="2">CCC161011</strain>
    </source>
</reference>
<accession>A0A8H7DE19</accession>
<name>A0A8H7DE19_9AGAR</name>
<feature type="transmembrane region" description="Helical" evidence="1">
    <location>
        <begin position="44"/>
        <end position="65"/>
    </location>
</feature>
<feature type="transmembrane region" description="Helical" evidence="1">
    <location>
        <begin position="156"/>
        <end position="176"/>
    </location>
</feature>
<keyword evidence="1" id="KW-1133">Transmembrane helix</keyword>
<feature type="transmembrane region" description="Helical" evidence="1">
    <location>
        <begin position="224"/>
        <end position="245"/>
    </location>
</feature>
<dbReference type="OrthoDB" id="2989042at2759"/>
<sequence>MAVIVGNAYLLAGSWLNSMLFMLEIVLMFRYFQLPSRPLVHRIGVLAIGVLDTICTFAIWANIYIVVLMFPCQSEFIIPRSSLQILSVILITTYTTASIEQLFLCFLYFSLTKKRMITVFLVFCVAVHLGFSYASAILILVNNTPLGSSFLTSKMGAISCAVTDVMVAAALLFTFVRFQKTIVIRVSMQSLLRRLTVLVFASGVVVASTTLFVMIFLLQGVPAYSLFFYCQGRIYALTILCNFLVSMPGQPTRTHPRNAPGSVVTTVRFHGEYIDHTANGNYDHRRGSELSDMSIPVFAPTKVARSPALTSPQSRDTA</sequence>
<protein>
    <submittedName>
        <fullName evidence="2">Uncharacterized protein</fullName>
    </submittedName>
</protein>
<feature type="transmembrane region" description="Helical" evidence="1">
    <location>
        <begin position="116"/>
        <end position="141"/>
    </location>
</feature>
<dbReference type="EMBL" id="JACAZI010000002">
    <property type="protein sequence ID" value="KAF7368728.1"/>
    <property type="molecule type" value="Genomic_DNA"/>
</dbReference>
<evidence type="ECO:0000313" key="2">
    <source>
        <dbReference type="EMBL" id="KAF7368728.1"/>
    </source>
</evidence>